<evidence type="ECO:0000256" key="4">
    <source>
        <dbReference type="ARBA" id="ARBA00038317"/>
    </source>
</evidence>
<keyword evidence="3" id="KW-0808">Transferase</keyword>
<name>A0AA38MPS0_9CUCU</name>
<evidence type="ECO:0000256" key="3">
    <source>
        <dbReference type="ARBA" id="ARBA00022679"/>
    </source>
</evidence>
<dbReference type="SFLD" id="SFLDS00019">
    <property type="entry name" value="Glutathione_Transferase_(cytos"/>
    <property type="match status" value="1"/>
</dbReference>
<dbReference type="CDD" id="cd03039">
    <property type="entry name" value="GST_N_Sigma_like"/>
    <property type="match status" value="1"/>
</dbReference>
<dbReference type="SUPFAM" id="SSF47616">
    <property type="entry name" value="GST C-terminal domain-like"/>
    <property type="match status" value="1"/>
</dbReference>
<dbReference type="AlphaFoldDB" id="A0AA38MPS0"/>
<keyword evidence="9" id="KW-1185">Reference proteome</keyword>
<dbReference type="EMBL" id="JALNTZ010000002">
    <property type="protein sequence ID" value="KAJ3663489.1"/>
    <property type="molecule type" value="Genomic_DNA"/>
</dbReference>
<dbReference type="InterPro" id="IPR010987">
    <property type="entry name" value="Glutathione-S-Trfase_C-like"/>
</dbReference>
<sequence>MAPAYKLSYFNFRGLAETARFLLNYGGIEFEDVRVTQEEWPQLKEKMPFGTLPVLEHDGKQAGQSIAIARYLAKQVGLAGKDDWENLEIDAIVDTINDLRLKLLAIHFEKDEEKKKTLLETAAKETIPYYITRLETIVQQNNGHLALGRLTWADFYFTTVCGAFDFFFGGDCLANSPSLKSLVQKVNELPAIKKWIEIRPKTEF</sequence>
<comment type="catalytic activity">
    <reaction evidence="5">
        <text>RX + glutathione = an S-substituted glutathione + a halide anion + H(+)</text>
        <dbReference type="Rhea" id="RHEA:16437"/>
        <dbReference type="ChEBI" id="CHEBI:15378"/>
        <dbReference type="ChEBI" id="CHEBI:16042"/>
        <dbReference type="ChEBI" id="CHEBI:17792"/>
        <dbReference type="ChEBI" id="CHEBI:57925"/>
        <dbReference type="ChEBI" id="CHEBI:90779"/>
        <dbReference type="EC" id="2.5.1.18"/>
    </reaction>
</comment>
<evidence type="ECO:0000256" key="1">
    <source>
        <dbReference type="ARBA" id="ARBA00011738"/>
    </source>
</evidence>
<evidence type="ECO:0000256" key="5">
    <source>
        <dbReference type="ARBA" id="ARBA00047960"/>
    </source>
</evidence>
<dbReference type="InterPro" id="IPR050213">
    <property type="entry name" value="GST_superfamily"/>
</dbReference>
<accession>A0AA38MPS0</accession>
<comment type="similarity">
    <text evidence="4">Belongs to the GST superfamily. Sigma family.</text>
</comment>
<dbReference type="Proteomes" id="UP001168821">
    <property type="component" value="Unassembled WGS sequence"/>
</dbReference>
<dbReference type="InterPro" id="IPR036249">
    <property type="entry name" value="Thioredoxin-like_sf"/>
</dbReference>
<gene>
    <name evidence="8" type="ORF">Zmor_007746</name>
</gene>
<evidence type="ECO:0000259" key="6">
    <source>
        <dbReference type="PROSITE" id="PS50404"/>
    </source>
</evidence>
<dbReference type="InterPro" id="IPR004045">
    <property type="entry name" value="Glutathione_S-Trfase_N"/>
</dbReference>
<protein>
    <recommendedName>
        <fullName evidence="2">glutathione transferase</fullName>
        <ecNumber evidence="2">2.5.1.18</ecNumber>
    </recommendedName>
</protein>
<feature type="domain" description="GST C-terminal" evidence="7">
    <location>
        <begin position="82"/>
        <end position="204"/>
    </location>
</feature>
<dbReference type="PROSITE" id="PS50404">
    <property type="entry name" value="GST_NTER"/>
    <property type="match status" value="1"/>
</dbReference>
<dbReference type="PANTHER" id="PTHR11571:SF224">
    <property type="entry name" value="HEMATOPOIETIC PROSTAGLANDIN D SYNTHASE"/>
    <property type="match status" value="1"/>
</dbReference>
<evidence type="ECO:0000256" key="2">
    <source>
        <dbReference type="ARBA" id="ARBA00012452"/>
    </source>
</evidence>
<comment type="caution">
    <text evidence="8">The sequence shown here is derived from an EMBL/GenBank/DDBJ whole genome shotgun (WGS) entry which is preliminary data.</text>
</comment>
<dbReference type="FunFam" id="3.40.30.10:FF:000035">
    <property type="entry name" value="hematopoietic prostaglandin D synthase"/>
    <property type="match status" value="1"/>
</dbReference>
<dbReference type="PANTHER" id="PTHR11571">
    <property type="entry name" value="GLUTATHIONE S-TRANSFERASE"/>
    <property type="match status" value="1"/>
</dbReference>
<dbReference type="EC" id="2.5.1.18" evidence="2"/>
<evidence type="ECO:0000313" key="8">
    <source>
        <dbReference type="EMBL" id="KAJ3663489.1"/>
    </source>
</evidence>
<proteinExistence type="inferred from homology"/>
<dbReference type="Pfam" id="PF02798">
    <property type="entry name" value="GST_N"/>
    <property type="match status" value="1"/>
</dbReference>
<dbReference type="InterPro" id="IPR004046">
    <property type="entry name" value="GST_C"/>
</dbReference>
<evidence type="ECO:0000259" key="7">
    <source>
        <dbReference type="PROSITE" id="PS50405"/>
    </source>
</evidence>
<dbReference type="PROSITE" id="PS50405">
    <property type="entry name" value="GST_CTER"/>
    <property type="match status" value="1"/>
</dbReference>
<dbReference type="SFLD" id="SFLDG01205">
    <property type="entry name" value="AMPS.1"/>
    <property type="match status" value="1"/>
</dbReference>
<dbReference type="CDD" id="cd03192">
    <property type="entry name" value="GST_C_Sigma_like"/>
    <property type="match status" value="1"/>
</dbReference>
<dbReference type="Pfam" id="PF14497">
    <property type="entry name" value="GST_C_3"/>
    <property type="match status" value="1"/>
</dbReference>
<dbReference type="GO" id="GO:0004602">
    <property type="term" value="F:glutathione peroxidase activity"/>
    <property type="evidence" value="ECO:0007669"/>
    <property type="project" value="UniProtKB-ARBA"/>
</dbReference>
<organism evidence="8 9">
    <name type="scientific">Zophobas morio</name>
    <dbReference type="NCBI Taxonomy" id="2755281"/>
    <lineage>
        <taxon>Eukaryota</taxon>
        <taxon>Metazoa</taxon>
        <taxon>Ecdysozoa</taxon>
        <taxon>Arthropoda</taxon>
        <taxon>Hexapoda</taxon>
        <taxon>Insecta</taxon>
        <taxon>Pterygota</taxon>
        <taxon>Neoptera</taxon>
        <taxon>Endopterygota</taxon>
        <taxon>Coleoptera</taxon>
        <taxon>Polyphaga</taxon>
        <taxon>Cucujiformia</taxon>
        <taxon>Tenebrionidae</taxon>
        <taxon>Zophobas</taxon>
    </lineage>
</organism>
<dbReference type="SFLD" id="SFLDG00363">
    <property type="entry name" value="AMPS_(cytGST):_Alpha-__Mu-__Pi"/>
    <property type="match status" value="1"/>
</dbReference>
<reference evidence="8" key="1">
    <citation type="journal article" date="2023" name="G3 (Bethesda)">
        <title>Whole genome assemblies of Zophobas morio and Tenebrio molitor.</title>
        <authorList>
            <person name="Kaur S."/>
            <person name="Stinson S.A."/>
            <person name="diCenzo G.C."/>
        </authorList>
    </citation>
    <scope>NUCLEOTIDE SEQUENCE</scope>
    <source>
        <strain evidence="8">QUZm001</strain>
    </source>
</reference>
<dbReference type="InterPro" id="IPR040079">
    <property type="entry name" value="Glutathione_S-Trfase"/>
</dbReference>
<comment type="subunit">
    <text evidence="1">Homodimer.</text>
</comment>
<feature type="domain" description="GST N-terminal" evidence="6">
    <location>
        <begin position="3"/>
        <end position="80"/>
    </location>
</feature>
<dbReference type="GO" id="GO:0004364">
    <property type="term" value="F:glutathione transferase activity"/>
    <property type="evidence" value="ECO:0007669"/>
    <property type="project" value="UniProtKB-EC"/>
</dbReference>
<dbReference type="FunFam" id="1.20.1050.10:FF:000030">
    <property type="entry name" value="Glutathione S-transferase S1"/>
    <property type="match status" value="1"/>
</dbReference>
<evidence type="ECO:0000313" key="9">
    <source>
        <dbReference type="Proteomes" id="UP001168821"/>
    </source>
</evidence>
<dbReference type="GO" id="GO:0006749">
    <property type="term" value="P:glutathione metabolic process"/>
    <property type="evidence" value="ECO:0007669"/>
    <property type="project" value="TreeGrafter"/>
</dbReference>
<dbReference type="Gene3D" id="1.20.1050.10">
    <property type="match status" value="1"/>
</dbReference>
<dbReference type="SUPFAM" id="SSF52833">
    <property type="entry name" value="Thioredoxin-like"/>
    <property type="match status" value="1"/>
</dbReference>
<dbReference type="InterPro" id="IPR036282">
    <property type="entry name" value="Glutathione-S-Trfase_C_sf"/>
</dbReference>
<dbReference type="Gene3D" id="3.40.30.10">
    <property type="entry name" value="Glutaredoxin"/>
    <property type="match status" value="1"/>
</dbReference>